<feature type="transmembrane region" description="Helical" evidence="5">
    <location>
        <begin position="69"/>
        <end position="85"/>
    </location>
</feature>
<dbReference type="AlphaFoldDB" id="A0A8J7Z2P8"/>
<protein>
    <submittedName>
        <fullName evidence="6">MAPEG family protein</fullName>
    </submittedName>
</protein>
<gene>
    <name evidence="6" type="ORF">GS601_13040</name>
</gene>
<sequence length="142" mass="15448">MALFGLSVPTILLSAIAATAVLVYLPFVLVAVARVQAGYSQEMMATPRATIDKLPDYGKRATWAHQNSWEAFSLFSVAALMAYVTQQNSAVVAWSAIAFVPIRFFYSVFYVLDIPVLRSLMFALGSTCIITLIGSSITTTLQ</sequence>
<dbReference type="Pfam" id="PF01124">
    <property type="entry name" value="MAPEG"/>
    <property type="match status" value="1"/>
</dbReference>
<evidence type="ECO:0000256" key="3">
    <source>
        <dbReference type="ARBA" id="ARBA00022989"/>
    </source>
</evidence>
<proteinExistence type="predicted"/>
<dbReference type="InterPro" id="IPR001129">
    <property type="entry name" value="Membr-assoc_MAPEG"/>
</dbReference>
<evidence type="ECO:0000313" key="6">
    <source>
        <dbReference type="EMBL" id="NDJ18205.1"/>
    </source>
</evidence>
<dbReference type="SUPFAM" id="SSF161084">
    <property type="entry name" value="MAPEG domain-like"/>
    <property type="match status" value="1"/>
</dbReference>
<dbReference type="PANTHER" id="PTHR35371">
    <property type="entry name" value="INNER MEMBRANE PROTEIN"/>
    <property type="match status" value="1"/>
</dbReference>
<evidence type="ECO:0000256" key="2">
    <source>
        <dbReference type="ARBA" id="ARBA00022692"/>
    </source>
</evidence>
<dbReference type="Proteomes" id="UP000646053">
    <property type="component" value="Unassembled WGS sequence"/>
</dbReference>
<name>A0A8J7Z2P8_9CYAN</name>
<evidence type="ECO:0000313" key="7">
    <source>
        <dbReference type="Proteomes" id="UP000646053"/>
    </source>
</evidence>
<dbReference type="PANTHER" id="PTHR35371:SF1">
    <property type="entry name" value="BLR7753 PROTEIN"/>
    <property type="match status" value="1"/>
</dbReference>
<evidence type="ECO:0000256" key="1">
    <source>
        <dbReference type="ARBA" id="ARBA00004370"/>
    </source>
</evidence>
<evidence type="ECO:0000256" key="5">
    <source>
        <dbReference type="SAM" id="Phobius"/>
    </source>
</evidence>
<dbReference type="InterPro" id="IPR023352">
    <property type="entry name" value="MAPEG-like_dom_sf"/>
</dbReference>
<keyword evidence="2 5" id="KW-0812">Transmembrane</keyword>
<dbReference type="EMBL" id="WVIE01000014">
    <property type="protein sequence ID" value="NDJ18205.1"/>
    <property type="molecule type" value="Genomic_DNA"/>
</dbReference>
<comment type="caution">
    <text evidence="6">The sequence shown here is derived from an EMBL/GenBank/DDBJ whole genome shotgun (WGS) entry which is preliminary data.</text>
</comment>
<feature type="transmembrane region" description="Helical" evidence="5">
    <location>
        <begin position="12"/>
        <end position="33"/>
    </location>
</feature>
<keyword evidence="4 5" id="KW-0472">Membrane</keyword>
<accession>A0A8J7Z2P8</accession>
<keyword evidence="7" id="KW-1185">Reference proteome</keyword>
<dbReference type="Gene3D" id="1.20.120.550">
    <property type="entry name" value="Membrane associated eicosanoid/glutathione metabolism-like domain"/>
    <property type="match status" value="1"/>
</dbReference>
<feature type="transmembrane region" description="Helical" evidence="5">
    <location>
        <begin position="91"/>
        <end position="112"/>
    </location>
</feature>
<feature type="transmembrane region" description="Helical" evidence="5">
    <location>
        <begin position="119"/>
        <end position="137"/>
    </location>
</feature>
<reference evidence="6" key="1">
    <citation type="submission" date="2019-12" db="EMBL/GenBank/DDBJ databases">
        <title>High-Quality draft genome sequences of three cyanobacteria isolated from the limestone walls of the Old Cathedral of Coimbra.</title>
        <authorList>
            <person name="Tiago I."/>
            <person name="Soares F."/>
            <person name="Portugal A."/>
        </authorList>
    </citation>
    <scope>NUCLEOTIDE SEQUENCE</scope>
    <source>
        <strain evidence="6">A</strain>
    </source>
</reference>
<evidence type="ECO:0000256" key="4">
    <source>
        <dbReference type="ARBA" id="ARBA00023136"/>
    </source>
</evidence>
<keyword evidence="3 5" id="KW-1133">Transmembrane helix</keyword>
<dbReference type="GO" id="GO:0016020">
    <property type="term" value="C:membrane"/>
    <property type="evidence" value="ECO:0007669"/>
    <property type="project" value="UniProtKB-SubCell"/>
</dbReference>
<organism evidence="6 7">
    <name type="scientific">Myxacorys almedinensis A</name>
    <dbReference type="NCBI Taxonomy" id="2690445"/>
    <lineage>
        <taxon>Bacteria</taxon>
        <taxon>Bacillati</taxon>
        <taxon>Cyanobacteriota</taxon>
        <taxon>Cyanophyceae</taxon>
        <taxon>Leptolyngbyales</taxon>
        <taxon>Leptolyngbyaceae</taxon>
        <taxon>Myxacorys</taxon>
        <taxon>Myxacorys almedinensis</taxon>
    </lineage>
</organism>
<comment type="subcellular location">
    <subcellularLocation>
        <location evidence="1">Membrane</location>
    </subcellularLocation>
</comment>